<dbReference type="InterPro" id="IPR012349">
    <property type="entry name" value="Split_barrel_FMN-bd"/>
</dbReference>
<organism evidence="1">
    <name type="scientific">uncultured Sphingomonas sp</name>
    <dbReference type="NCBI Taxonomy" id="158754"/>
    <lineage>
        <taxon>Bacteria</taxon>
        <taxon>Pseudomonadati</taxon>
        <taxon>Pseudomonadota</taxon>
        <taxon>Alphaproteobacteria</taxon>
        <taxon>Sphingomonadales</taxon>
        <taxon>Sphingomonadaceae</taxon>
        <taxon>Sphingomonas</taxon>
        <taxon>environmental samples</taxon>
    </lineage>
</organism>
<keyword evidence="1" id="KW-0413">Isomerase</keyword>
<dbReference type="AlphaFoldDB" id="A0A6J4TDD0"/>
<proteinExistence type="predicted"/>
<evidence type="ECO:0000313" key="1">
    <source>
        <dbReference type="EMBL" id="CAA9520451.1"/>
    </source>
</evidence>
<sequence length="200" mass="22478">MSACRPWTDRDVVDLIDAHPLALLVSARGFLTTPLPMLVEADASGRPVTLLGHFARRNPQVELIRADPRCCFLFLGPHGYVSPELITTTQDWAPTWNYAFVRIVADVAFDEALNGEAIQRLVEKMEHGRSRPWTTAEMGERYERLKAQVIGFRAAVVEVDARFKLGQEERPEVLDDILAGFAGGDLAGWMRRFNAERTAR</sequence>
<dbReference type="GO" id="GO:0003978">
    <property type="term" value="F:UDP-glucose 4-epimerase activity"/>
    <property type="evidence" value="ECO:0007669"/>
    <property type="project" value="UniProtKB-EC"/>
</dbReference>
<dbReference type="EC" id="5.1.3.2" evidence="1"/>
<dbReference type="RefSeq" id="WP_294169574.1">
    <property type="nucleotide sequence ID" value="NZ_CADCWA010000112.1"/>
</dbReference>
<gene>
    <name evidence="1" type="ORF">AVDCRST_MAG31-1547</name>
</gene>
<dbReference type="EMBL" id="CADCWA010000112">
    <property type="protein sequence ID" value="CAA9520451.1"/>
    <property type="molecule type" value="Genomic_DNA"/>
</dbReference>
<dbReference type="Pfam" id="PF04299">
    <property type="entry name" value="FMN_bind_2"/>
    <property type="match status" value="1"/>
</dbReference>
<dbReference type="SUPFAM" id="SSF50475">
    <property type="entry name" value="FMN-binding split barrel"/>
    <property type="match status" value="1"/>
</dbReference>
<accession>A0A6J4TDD0</accession>
<dbReference type="Gene3D" id="2.30.110.10">
    <property type="entry name" value="Electron Transport, Fmn-binding Protein, Chain A"/>
    <property type="match status" value="1"/>
</dbReference>
<dbReference type="PANTHER" id="PTHR35802:SF1">
    <property type="entry name" value="PROTEASE SYNTHASE AND SPORULATION PROTEIN PAI 2"/>
    <property type="match status" value="1"/>
</dbReference>
<dbReference type="PANTHER" id="PTHR35802">
    <property type="entry name" value="PROTEASE SYNTHASE AND SPORULATION PROTEIN PAI 2"/>
    <property type="match status" value="1"/>
</dbReference>
<protein>
    <submittedName>
        <fullName evidence="1">UDP-glucose 4-epimerase</fullName>
        <ecNumber evidence="1">5.1.3.2</ecNumber>
    </submittedName>
</protein>
<name>A0A6J4TDD0_9SPHN</name>
<reference evidence="1" key="1">
    <citation type="submission" date="2020-02" db="EMBL/GenBank/DDBJ databases">
        <authorList>
            <person name="Meier V. D."/>
        </authorList>
    </citation>
    <scope>NUCLEOTIDE SEQUENCE</scope>
    <source>
        <strain evidence="1">AVDCRST_MAG31</strain>
    </source>
</reference>
<dbReference type="InterPro" id="IPR007396">
    <property type="entry name" value="TR_PAI2-type"/>
</dbReference>